<dbReference type="InterPro" id="IPR038232">
    <property type="entry name" value="PknH-like_Extracell_sf"/>
</dbReference>
<dbReference type="PROSITE" id="PS51257">
    <property type="entry name" value="PROKAR_LIPOPROTEIN"/>
    <property type="match status" value="1"/>
</dbReference>
<accession>A0A829HXK3</accession>
<dbReference type="InterPro" id="IPR026954">
    <property type="entry name" value="PknH-like_Extracell"/>
</dbReference>
<name>A0A829HXK3_9MYCO</name>
<dbReference type="EMBL" id="ATFQ01000019">
    <property type="protein sequence ID" value="EPQ23496.1"/>
    <property type="molecule type" value="Genomic_DNA"/>
</dbReference>
<feature type="compositionally biased region" description="Low complexity" evidence="1">
    <location>
        <begin position="41"/>
        <end position="64"/>
    </location>
</feature>
<feature type="domain" description="PknH-like extracellular" evidence="2">
    <location>
        <begin position="70"/>
        <end position="249"/>
    </location>
</feature>
<reference evidence="3 4" key="1">
    <citation type="journal article" date="2013" name="Genome Announc.">
        <title>Genome Sequence of an Epidemic Isolate of Mycobacterium abscessus subsp. bolletii from Rio de Janeiro, Brazil.</title>
        <authorList>
            <person name="Davidson R.M."/>
            <person name="Reynolds P.R."/>
            <person name="Farias-Hesson E."/>
            <person name="Duarte R.S."/>
            <person name="Jackson M."/>
            <person name="Strong M."/>
        </authorList>
    </citation>
    <scope>NUCLEOTIDE SEQUENCE [LARGE SCALE GENOMIC DNA]</scope>
    <source>
        <strain evidence="3 4">CRM-0020</strain>
    </source>
</reference>
<protein>
    <recommendedName>
        <fullName evidence="2">PknH-like extracellular domain-containing protein</fullName>
    </recommendedName>
</protein>
<gene>
    <name evidence="3" type="ORF">J108_10785</name>
</gene>
<evidence type="ECO:0000259" key="2">
    <source>
        <dbReference type="Pfam" id="PF14032"/>
    </source>
</evidence>
<comment type="caution">
    <text evidence="3">The sequence shown here is derived from an EMBL/GenBank/DDBJ whole genome shotgun (WGS) entry which is preliminary data.</text>
</comment>
<feature type="region of interest" description="Disordered" evidence="1">
    <location>
        <begin position="40"/>
        <end position="75"/>
    </location>
</feature>
<dbReference type="Gene3D" id="3.40.1000.70">
    <property type="entry name" value="PknH-like extracellular domain"/>
    <property type="match status" value="1"/>
</dbReference>
<organism evidence="3 4">
    <name type="scientific">Mycobacteroides abscessus subsp. bolletii CRM-0020</name>
    <dbReference type="NCBI Taxonomy" id="1306401"/>
    <lineage>
        <taxon>Bacteria</taxon>
        <taxon>Bacillati</taxon>
        <taxon>Actinomycetota</taxon>
        <taxon>Actinomycetes</taxon>
        <taxon>Mycobacteriales</taxon>
        <taxon>Mycobacteriaceae</taxon>
        <taxon>Mycobacteroides</taxon>
        <taxon>Mycobacteroides abscessus</taxon>
    </lineage>
</organism>
<evidence type="ECO:0000256" key="1">
    <source>
        <dbReference type="SAM" id="MobiDB-lite"/>
    </source>
</evidence>
<dbReference type="AlphaFoldDB" id="A0A829HXK3"/>
<dbReference type="Proteomes" id="UP000014969">
    <property type="component" value="Unassembled WGS sequence"/>
</dbReference>
<dbReference type="Pfam" id="PF14032">
    <property type="entry name" value="PknH_C"/>
    <property type="match status" value="1"/>
</dbReference>
<evidence type="ECO:0000313" key="4">
    <source>
        <dbReference type="Proteomes" id="UP000014969"/>
    </source>
</evidence>
<sequence>MDPAVKGPAVMSASVFRKAAIVACVAAVLTGCSLFGGSQKGPASSGPSATSGASGPSTASATSTVDPISPDTANSLIVPKSDVSELVGSTLDYEGKASNPSSATVDGKESCRALMVPLTIDIGDKWTTYRNVWYQETKDSFSHLITQRVLLYPSRDDATATYAKEFAADSRTCSGEDLKIDAATWRASVRDASEDHTRWVLDEIVDGNPSGWRCMAEARAIDNVLFMAMICQRGNAAPAVKAIVDRMAAGATKPK</sequence>
<evidence type="ECO:0000313" key="3">
    <source>
        <dbReference type="EMBL" id="EPQ23496.1"/>
    </source>
</evidence>
<proteinExistence type="predicted"/>